<dbReference type="EMBL" id="PXWF02000241">
    <property type="protein sequence ID" value="PWF46737.1"/>
    <property type="molecule type" value="Genomic_DNA"/>
</dbReference>
<evidence type="ECO:0000313" key="2">
    <source>
        <dbReference type="Proteomes" id="UP000241421"/>
    </source>
</evidence>
<sequence>MIDLHASDIRTFVPARDFEVSRDFYVALGFVVKWSDANMALLEVANQRFYLQRYYVKDWADNSMLHISVADVQTCFRDITELLATGRFPGARVSEPKQEQYGALVTYIWDPSGVLLHLAQWDVDAGAARATK</sequence>
<accession>A0A2U2HIW3</accession>
<dbReference type="Proteomes" id="UP000241421">
    <property type="component" value="Unassembled WGS sequence"/>
</dbReference>
<evidence type="ECO:0000313" key="1">
    <source>
        <dbReference type="EMBL" id="PWF46737.1"/>
    </source>
</evidence>
<dbReference type="SUPFAM" id="SSF54593">
    <property type="entry name" value="Glyoxalase/Bleomycin resistance protein/Dihydroxybiphenyl dioxygenase"/>
    <property type="match status" value="1"/>
</dbReference>
<keyword evidence="2" id="KW-1185">Reference proteome</keyword>
<dbReference type="OrthoDB" id="674527at2"/>
<reference evidence="1 2" key="1">
    <citation type="submission" date="2018-04" db="EMBL/GenBank/DDBJ databases">
        <title>Massilia violaceinigra sp. nov., a novel purple-pigmented bacterium isolated from Tianshan glacier, Xinjiang, China.</title>
        <authorList>
            <person name="Wang H."/>
        </authorList>
    </citation>
    <scope>NUCLEOTIDE SEQUENCE [LARGE SCALE GENOMIC DNA]</scope>
    <source>
        <strain evidence="1 2">B448-2</strain>
    </source>
</reference>
<protein>
    <recommendedName>
        <fullName evidence="3">Glyoxalase</fullName>
    </recommendedName>
</protein>
<name>A0A2U2HIW3_9BURK</name>
<dbReference type="InterPro" id="IPR029068">
    <property type="entry name" value="Glyas_Bleomycin-R_OHBP_Dase"/>
</dbReference>
<dbReference type="Gene3D" id="3.10.180.10">
    <property type="entry name" value="2,3-Dihydroxybiphenyl 1,2-Dioxygenase, domain 1"/>
    <property type="match status" value="1"/>
</dbReference>
<organism evidence="1 2">
    <name type="scientific">Massilia glaciei</name>
    <dbReference type="NCBI Taxonomy" id="1524097"/>
    <lineage>
        <taxon>Bacteria</taxon>
        <taxon>Pseudomonadati</taxon>
        <taxon>Pseudomonadota</taxon>
        <taxon>Betaproteobacteria</taxon>
        <taxon>Burkholderiales</taxon>
        <taxon>Oxalobacteraceae</taxon>
        <taxon>Telluria group</taxon>
        <taxon>Massilia</taxon>
    </lineage>
</organism>
<comment type="caution">
    <text evidence="1">The sequence shown here is derived from an EMBL/GenBank/DDBJ whole genome shotgun (WGS) entry which is preliminary data.</text>
</comment>
<evidence type="ECO:0008006" key="3">
    <source>
        <dbReference type="Google" id="ProtNLM"/>
    </source>
</evidence>
<gene>
    <name evidence="1" type="ORF">C7C56_015600</name>
</gene>
<dbReference type="AlphaFoldDB" id="A0A2U2HIW3"/>
<dbReference type="RefSeq" id="WP_106758294.1">
    <property type="nucleotide sequence ID" value="NZ_PXWF02000241.1"/>
</dbReference>
<proteinExistence type="predicted"/>